<dbReference type="RefSeq" id="WP_247229919.1">
    <property type="nucleotide sequence ID" value="NZ_JALKHS010000004.1"/>
</dbReference>
<dbReference type="Proteomes" id="UP001203512">
    <property type="component" value="Unassembled WGS sequence"/>
</dbReference>
<protein>
    <submittedName>
        <fullName evidence="2">Virulence-associated E family protein</fullName>
    </submittedName>
</protein>
<accession>A0ABT0DTC6</accession>
<keyword evidence="3" id="KW-1185">Reference proteome</keyword>
<comment type="caution">
    <text evidence="2">The sequence shown here is derived from an EMBL/GenBank/DDBJ whole genome shotgun (WGS) entry which is preliminary data.</text>
</comment>
<evidence type="ECO:0000313" key="2">
    <source>
        <dbReference type="EMBL" id="MCK0530372.1"/>
    </source>
</evidence>
<evidence type="ECO:0000259" key="1">
    <source>
        <dbReference type="Pfam" id="PF05272"/>
    </source>
</evidence>
<organism evidence="2 3">
    <name type="scientific">Sphingobium agri</name>
    <dbReference type="NCBI Taxonomy" id="2933566"/>
    <lineage>
        <taxon>Bacteria</taxon>
        <taxon>Pseudomonadati</taxon>
        <taxon>Pseudomonadota</taxon>
        <taxon>Alphaproteobacteria</taxon>
        <taxon>Sphingomonadales</taxon>
        <taxon>Sphingomonadaceae</taxon>
        <taxon>Sphingobium</taxon>
    </lineage>
</organism>
<sequence length="508" mass="57350">MKKQEGVKPQLSLVPHEIPAAEISYPEQLIAIVNKLAAQKVRGDRINMGEVIALLDPLENNAIVRDWVSDNGVMPKSQFDKAIAKAARDLRIEAALGFLPTSAADFVRLYTEQHRIAVSPRGIIKRTRSFRWGNAVIDDDNAIQCDQTRQIHELANADGNDIGDLARELRIANDDLHLGYRDSSIGDAIAEWKKEMARIRKVEAFIDIAYEKGRATGPCGEQMWKDMEAACFDVAATCPGFAISVIRKFMWQVKRKAHNLPVTNHLMPVITGAQGKGKTQFVERMTAPLEDFKSGTDFGVITDNKTIDIWSSYILFLDEMGLLARADVSHVKNLITREYAPIRLMKQNDTAQVRNCATFIGCSNKSLGQLVYDDTGVRRFAELQFTPNPDYDAINAIDWIMLWKSVDERAFDPMVAMNMMHLLRAQQEENRTQHPVEVWVRHYGQNYRSWTSASTLHSAYRVWEAEAYPRDQTSLGAFGRVLTNIPVAAPDLNVEKKSDRNGAQYRIL</sequence>
<reference evidence="2 3" key="1">
    <citation type="submission" date="2022-04" db="EMBL/GenBank/DDBJ databases">
        <authorList>
            <person name="Huq M.A."/>
        </authorList>
    </citation>
    <scope>NUCLEOTIDE SEQUENCE [LARGE SCALE GENOMIC DNA]</scope>
    <source>
        <strain evidence="2 3">MAH-33</strain>
    </source>
</reference>
<evidence type="ECO:0000313" key="3">
    <source>
        <dbReference type="Proteomes" id="UP001203512"/>
    </source>
</evidence>
<feature type="domain" description="Virulence-associated protein E-like" evidence="1">
    <location>
        <begin position="244"/>
        <end position="385"/>
    </location>
</feature>
<dbReference type="Pfam" id="PF05272">
    <property type="entry name" value="VapE-like_dom"/>
    <property type="match status" value="1"/>
</dbReference>
<name>A0ABT0DTC6_9SPHN</name>
<proteinExistence type="predicted"/>
<gene>
    <name evidence="2" type="ORF">MU848_02110</name>
</gene>
<dbReference type="EMBL" id="JALKHS010000004">
    <property type="protein sequence ID" value="MCK0530372.1"/>
    <property type="molecule type" value="Genomic_DNA"/>
</dbReference>
<dbReference type="InterPro" id="IPR007936">
    <property type="entry name" value="VapE-like_dom"/>
</dbReference>